<evidence type="ECO:0000313" key="1">
    <source>
        <dbReference type="EMBL" id="CAB4016369.1"/>
    </source>
</evidence>
<dbReference type="EMBL" id="CACRXK020009090">
    <property type="protein sequence ID" value="CAB4016369.1"/>
    <property type="molecule type" value="Genomic_DNA"/>
</dbReference>
<protein>
    <submittedName>
        <fullName evidence="1">Uncharacterized protein</fullName>
    </submittedName>
</protein>
<organism evidence="1 2">
    <name type="scientific">Paramuricea clavata</name>
    <name type="common">Red gorgonian</name>
    <name type="synonym">Violescent sea-whip</name>
    <dbReference type="NCBI Taxonomy" id="317549"/>
    <lineage>
        <taxon>Eukaryota</taxon>
        <taxon>Metazoa</taxon>
        <taxon>Cnidaria</taxon>
        <taxon>Anthozoa</taxon>
        <taxon>Octocorallia</taxon>
        <taxon>Malacalcyonacea</taxon>
        <taxon>Plexauridae</taxon>
        <taxon>Paramuricea</taxon>
    </lineage>
</organism>
<accession>A0A7D9IQG9</accession>
<gene>
    <name evidence="1" type="ORF">PACLA_8A055035</name>
</gene>
<reference evidence="1" key="1">
    <citation type="submission" date="2020-04" db="EMBL/GenBank/DDBJ databases">
        <authorList>
            <person name="Alioto T."/>
            <person name="Alioto T."/>
            <person name="Gomez Garrido J."/>
        </authorList>
    </citation>
    <scope>NUCLEOTIDE SEQUENCE</scope>
    <source>
        <strain evidence="1">A484AB</strain>
    </source>
</reference>
<comment type="caution">
    <text evidence="1">The sequence shown here is derived from an EMBL/GenBank/DDBJ whole genome shotgun (WGS) entry which is preliminary data.</text>
</comment>
<keyword evidence="2" id="KW-1185">Reference proteome</keyword>
<sequence length="129" mass="14861">MECSLAIDVLDWFLCLRKWFLPLKWFLPQCKYPTDTEILFGFDPARRIPLVYSALLGIVRHLRFDRTDPDLDIVIGKYRPFMAVFWHGGEDRTLCWSAFWVATPWVAGSQGLGSIAPSESFSPLSFNSK</sequence>
<proteinExistence type="predicted"/>
<name>A0A7D9IQG9_PARCT</name>
<dbReference type="OrthoDB" id="1302433at2759"/>
<evidence type="ECO:0000313" key="2">
    <source>
        <dbReference type="Proteomes" id="UP001152795"/>
    </source>
</evidence>
<dbReference type="AlphaFoldDB" id="A0A7D9IQG9"/>
<dbReference type="Proteomes" id="UP001152795">
    <property type="component" value="Unassembled WGS sequence"/>
</dbReference>